<gene>
    <name evidence="2" type="ORF">NECAME_04344</name>
</gene>
<evidence type="ECO:0000313" key="2">
    <source>
        <dbReference type="EMBL" id="ETN73346.1"/>
    </source>
</evidence>
<keyword evidence="3" id="KW-1185">Reference proteome</keyword>
<dbReference type="EMBL" id="KI661155">
    <property type="protein sequence ID" value="ETN73346.1"/>
    <property type="molecule type" value="Genomic_DNA"/>
</dbReference>
<proteinExistence type="predicted"/>
<evidence type="ECO:0000313" key="3">
    <source>
        <dbReference type="Proteomes" id="UP000053676"/>
    </source>
</evidence>
<dbReference type="KEGG" id="nai:NECAME_04344"/>
<protein>
    <submittedName>
        <fullName evidence="2">Uncharacterized protein</fullName>
    </submittedName>
</protein>
<accession>W2SWZ8</accession>
<dbReference type="OrthoDB" id="10421477at2759"/>
<feature type="region of interest" description="Disordered" evidence="1">
    <location>
        <begin position="56"/>
        <end position="75"/>
    </location>
</feature>
<dbReference type="Proteomes" id="UP000053676">
    <property type="component" value="Unassembled WGS sequence"/>
</dbReference>
<dbReference type="AlphaFoldDB" id="W2SWZ8"/>
<sequence length="75" mass="8515">MDWFGVCVGGSLLLGIVAFSSGYPYAVNSFSSFIDWLRTGSDEWIDMQNQELARLRKEQNKTGGRKSAEKYERTD</sequence>
<name>W2SWZ8_NECAM</name>
<reference evidence="3" key="1">
    <citation type="journal article" date="2014" name="Nat. Genet.">
        <title>Genome of the human hookworm Necator americanus.</title>
        <authorList>
            <person name="Tang Y.T."/>
            <person name="Gao X."/>
            <person name="Rosa B.A."/>
            <person name="Abubucker S."/>
            <person name="Hallsworth-Pepin K."/>
            <person name="Martin J."/>
            <person name="Tyagi R."/>
            <person name="Heizer E."/>
            <person name="Zhang X."/>
            <person name="Bhonagiri-Palsikar V."/>
            <person name="Minx P."/>
            <person name="Warren W.C."/>
            <person name="Wang Q."/>
            <person name="Zhan B."/>
            <person name="Hotez P.J."/>
            <person name="Sternberg P.W."/>
            <person name="Dougall A."/>
            <person name="Gaze S.T."/>
            <person name="Mulvenna J."/>
            <person name="Sotillo J."/>
            <person name="Ranganathan S."/>
            <person name="Rabelo E.M."/>
            <person name="Wilson R.K."/>
            <person name="Felgner P.L."/>
            <person name="Bethony J."/>
            <person name="Hawdon J.M."/>
            <person name="Gasser R.B."/>
            <person name="Loukas A."/>
            <person name="Mitreva M."/>
        </authorList>
    </citation>
    <scope>NUCLEOTIDE SEQUENCE [LARGE SCALE GENOMIC DNA]</scope>
</reference>
<evidence type="ECO:0000256" key="1">
    <source>
        <dbReference type="SAM" id="MobiDB-lite"/>
    </source>
</evidence>
<organism evidence="2 3">
    <name type="scientific">Necator americanus</name>
    <name type="common">Human hookworm</name>
    <dbReference type="NCBI Taxonomy" id="51031"/>
    <lineage>
        <taxon>Eukaryota</taxon>
        <taxon>Metazoa</taxon>
        <taxon>Ecdysozoa</taxon>
        <taxon>Nematoda</taxon>
        <taxon>Chromadorea</taxon>
        <taxon>Rhabditida</taxon>
        <taxon>Rhabditina</taxon>
        <taxon>Rhabditomorpha</taxon>
        <taxon>Strongyloidea</taxon>
        <taxon>Ancylostomatidae</taxon>
        <taxon>Bunostominae</taxon>
        <taxon>Necator</taxon>
    </lineage>
</organism>